<organism evidence="9 10">
    <name type="scientific">Folsomia candida</name>
    <name type="common">Springtail</name>
    <dbReference type="NCBI Taxonomy" id="158441"/>
    <lineage>
        <taxon>Eukaryota</taxon>
        <taxon>Metazoa</taxon>
        <taxon>Ecdysozoa</taxon>
        <taxon>Arthropoda</taxon>
        <taxon>Hexapoda</taxon>
        <taxon>Collembola</taxon>
        <taxon>Entomobryomorpha</taxon>
        <taxon>Isotomoidea</taxon>
        <taxon>Isotomidae</taxon>
        <taxon>Proisotominae</taxon>
        <taxon>Folsomia</taxon>
    </lineage>
</organism>
<comment type="subcellular location">
    <subcellularLocation>
        <location evidence="1">Cell membrane</location>
        <topology evidence="1">Multi-pass membrane protein</topology>
    </subcellularLocation>
</comment>
<evidence type="ECO:0000256" key="8">
    <source>
        <dbReference type="SAM" id="Phobius"/>
    </source>
</evidence>
<protein>
    <submittedName>
        <fullName evidence="9">Uncharacterized protein</fullName>
    </submittedName>
</protein>
<evidence type="ECO:0000313" key="10">
    <source>
        <dbReference type="Proteomes" id="UP000198287"/>
    </source>
</evidence>
<keyword evidence="5 8" id="KW-0472">Membrane</keyword>
<keyword evidence="7" id="KW-0325">Glycoprotein</keyword>
<keyword evidence="4 8" id="KW-1133">Transmembrane helix</keyword>
<proteinExistence type="predicted"/>
<keyword evidence="2" id="KW-1003">Cell membrane</keyword>
<evidence type="ECO:0000256" key="1">
    <source>
        <dbReference type="ARBA" id="ARBA00004651"/>
    </source>
</evidence>
<name>A0A226DJE6_FOLCA</name>
<dbReference type="GO" id="GO:0005886">
    <property type="term" value="C:plasma membrane"/>
    <property type="evidence" value="ECO:0007669"/>
    <property type="project" value="UniProtKB-SubCell"/>
</dbReference>
<dbReference type="SUPFAM" id="SSF53850">
    <property type="entry name" value="Periplasmic binding protein-like II"/>
    <property type="match status" value="1"/>
</dbReference>
<evidence type="ECO:0000256" key="2">
    <source>
        <dbReference type="ARBA" id="ARBA00022475"/>
    </source>
</evidence>
<keyword evidence="3 8" id="KW-0812">Transmembrane</keyword>
<keyword evidence="6" id="KW-0675">Receptor</keyword>
<dbReference type="Proteomes" id="UP000198287">
    <property type="component" value="Unassembled WGS sequence"/>
</dbReference>
<evidence type="ECO:0000256" key="4">
    <source>
        <dbReference type="ARBA" id="ARBA00022989"/>
    </source>
</evidence>
<evidence type="ECO:0000256" key="3">
    <source>
        <dbReference type="ARBA" id="ARBA00022692"/>
    </source>
</evidence>
<dbReference type="PANTHER" id="PTHR42643:SF32">
    <property type="entry name" value="IONOTROPIC RECEPTOR 31A, ISOFORM C-RELATED"/>
    <property type="match status" value="1"/>
</dbReference>
<gene>
    <name evidence="9" type="ORF">Fcan01_20377</name>
</gene>
<sequence>MKVHKYFQEYSLISGVRRIRKINPNGDANLKYTTRVEGDSFLDLKTFLNFTYKLIQQKENEDFLQFPYGAKCDQPHAVDAEMSTFFSSQTVDRFKIYTLLQPMQNVPYGAFFKKPKYNSMKDAYFKPFDTMSWIGIFATWGIYGGIVYLIQRLLQGYALSQINGESLWLWVASFATGQGHEQKHANYLKFPFTLRVCFATGVFYGIMTNTIYACTLLSALSVLVSPFQSFEDLVENGYQFTTYYRSKPMQNKKLDEFNLHKEMRLIDSPEQMSHLLEGNPVATVAYFDAFYNEAVFQNYSTEYICRTIERIMISPNSKPFPSSFIAKKSSELTQYFNYGLMRIRESGLHHRHSKEFNTFLGSFVCKGQRMDGWEGVEIVDVLLLWKIFLIGLFLACGVLLFEFGIEAKRKMLMMIIVQNVVVHRNKIRRHINNFYIHVSILARQIIEHRFPVPSGESGCMGKEAEKYVQLCNFTARIVKQRGPHGFGMQKLVTLLFLNWIPLYFAVLSFIFVNFFGFFMGVSCLHGYLELVRRPENYRNLQLLTITLNKIFQKAVLPSLLVMCIIFGIMCLFSLIKFGLSLDVHSLLFFVCGSFNAFATFWLFVGIAAKLNNDSAKLVASWRRKCGTGKWMRKVCTACPPVKVMFGSVNFVDTMTPLVCMHFVISETCTLLLV</sequence>
<feature type="transmembrane region" description="Helical" evidence="8">
    <location>
        <begin position="196"/>
        <end position="224"/>
    </location>
</feature>
<evidence type="ECO:0000256" key="7">
    <source>
        <dbReference type="ARBA" id="ARBA00023180"/>
    </source>
</evidence>
<reference evidence="9 10" key="1">
    <citation type="submission" date="2015-12" db="EMBL/GenBank/DDBJ databases">
        <title>The genome of Folsomia candida.</title>
        <authorList>
            <person name="Faddeeva A."/>
            <person name="Derks M.F."/>
            <person name="Anvar Y."/>
            <person name="Smit S."/>
            <person name="Van Straalen N."/>
            <person name="Roelofs D."/>
        </authorList>
    </citation>
    <scope>NUCLEOTIDE SEQUENCE [LARGE SCALE GENOMIC DNA]</scope>
    <source>
        <strain evidence="9 10">VU population</strain>
        <tissue evidence="9">Whole body</tissue>
    </source>
</reference>
<comment type="caution">
    <text evidence="9">The sequence shown here is derived from an EMBL/GenBank/DDBJ whole genome shotgun (WGS) entry which is preliminary data.</text>
</comment>
<evidence type="ECO:0000313" key="9">
    <source>
        <dbReference type="EMBL" id="OXA44711.1"/>
    </source>
</evidence>
<dbReference type="EMBL" id="LNIX01000019">
    <property type="protein sequence ID" value="OXA44711.1"/>
    <property type="molecule type" value="Genomic_DNA"/>
</dbReference>
<dbReference type="AlphaFoldDB" id="A0A226DJE6"/>
<feature type="transmembrane region" description="Helical" evidence="8">
    <location>
        <begin position="383"/>
        <end position="405"/>
    </location>
</feature>
<feature type="transmembrane region" description="Helical" evidence="8">
    <location>
        <begin position="554"/>
        <end position="575"/>
    </location>
</feature>
<dbReference type="InterPro" id="IPR052192">
    <property type="entry name" value="Insect_Ionotropic_Sensory_Rcpt"/>
</dbReference>
<evidence type="ECO:0000256" key="5">
    <source>
        <dbReference type="ARBA" id="ARBA00023136"/>
    </source>
</evidence>
<evidence type="ECO:0000256" key="6">
    <source>
        <dbReference type="ARBA" id="ARBA00023170"/>
    </source>
</evidence>
<feature type="transmembrane region" description="Helical" evidence="8">
    <location>
        <begin position="130"/>
        <end position="150"/>
    </location>
</feature>
<dbReference type="PANTHER" id="PTHR42643">
    <property type="entry name" value="IONOTROPIC RECEPTOR 20A-RELATED"/>
    <property type="match status" value="1"/>
</dbReference>
<keyword evidence="10" id="KW-1185">Reference proteome</keyword>
<accession>A0A226DJE6</accession>
<feature type="transmembrane region" description="Helical" evidence="8">
    <location>
        <begin position="587"/>
        <end position="608"/>
    </location>
</feature>